<dbReference type="EMBL" id="SNXR01000013">
    <property type="protein sequence ID" value="TDP59364.1"/>
    <property type="molecule type" value="Genomic_DNA"/>
</dbReference>
<evidence type="ECO:0000313" key="6">
    <source>
        <dbReference type="Proteomes" id="UP000295260"/>
    </source>
</evidence>
<sequence>MKKIVFILLISYSANSQIITFPDANFKTRLLQSASFNDIAKNDNNISFKIDSNNDGQIQVSEALLVNELNLNSFNFPVTSYISDLTGLESFQNLRILNCSKNNLNQLNIQPLTLLEELRAGNNLLTTIDISNLSNLKILSVHNNLLSTIIQNNNTSLEGILIYNNLLVSLDLTVYPSLSWISCKNNMLNSLNVSGLTQIDEIECGNNMLTSLDISGLSTLRFLGCASNQINTIDLNTLSSLNILTCENNPISTINLNGLTNLGMLDVSNTLLTSIDASNSGVEQLFVVDCPNLQTINARNGAILDSDPDLLFFAFRIYNNPNLISICTDDGEQNELIYTDYNTSGNVLVFNGINCNIPVQVAMSVTENDKVDVKIFPNPSETILNIVVSEMDVLKQIEFKNLIGQIVLTVNNLETIDVSSLQKGTYLIEVETSQGNQTKKFIKI</sequence>
<keyword evidence="3" id="KW-0677">Repeat</keyword>
<organism evidence="5 6">
    <name type="scientific">Flavobacterium dankookense</name>
    <dbReference type="NCBI Taxonomy" id="706186"/>
    <lineage>
        <taxon>Bacteria</taxon>
        <taxon>Pseudomonadati</taxon>
        <taxon>Bacteroidota</taxon>
        <taxon>Flavobacteriia</taxon>
        <taxon>Flavobacteriales</taxon>
        <taxon>Flavobacteriaceae</taxon>
        <taxon>Flavobacterium</taxon>
    </lineage>
</organism>
<dbReference type="NCBIfam" id="TIGR04183">
    <property type="entry name" value="Por_Secre_tail"/>
    <property type="match status" value="1"/>
</dbReference>
<reference evidence="5 6" key="1">
    <citation type="submission" date="2019-03" db="EMBL/GenBank/DDBJ databases">
        <title>Genomic Encyclopedia of Archaeal and Bacterial Type Strains, Phase II (KMG-II): from individual species to whole genera.</title>
        <authorList>
            <person name="Goeker M."/>
        </authorList>
    </citation>
    <scope>NUCLEOTIDE SEQUENCE [LARGE SCALE GENOMIC DNA]</scope>
    <source>
        <strain evidence="5 6">DSM 25687</strain>
    </source>
</reference>
<dbReference type="OrthoDB" id="8901262at2"/>
<dbReference type="PANTHER" id="PTHR47566">
    <property type="match status" value="1"/>
</dbReference>
<dbReference type="SUPFAM" id="SSF52058">
    <property type="entry name" value="L domain-like"/>
    <property type="match status" value="1"/>
</dbReference>
<dbReference type="RefSeq" id="WP_133532899.1">
    <property type="nucleotide sequence ID" value="NZ_SNXR01000013.1"/>
</dbReference>
<comment type="caution">
    <text evidence="5">The sequence shown here is derived from an EMBL/GenBank/DDBJ whole genome shotgun (WGS) entry which is preliminary data.</text>
</comment>
<evidence type="ECO:0000256" key="1">
    <source>
        <dbReference type="ARBA" id="ARBA00022614"/>
    </source>
</evidence>
<keyword evidence="1" id="KW-0433">Leucine-rich repeat</keyword>
<protein>
    <submittedName>
        <fullName evidence="5">Putative secreted protein (Por secretion system target)</fullName>
    </submittedName>
</protein>
<dbReference type="InterPro" id="IPR026444">
    <property type="entry name" value="Secre_tail"/>
</dbReference>
<dbReference type="InterPro" id="IPR052574">
    <property type="entry name" value="CDIRP"/>
</dbReference>
<keyword evidence="6" id="KW-1185">Reference proteome</keyword>
<dbReference type="PANTHER" id="PTHR47566:SF1">
    <property type="entry name" value="PROTEIN NUD1"/>
    <property type="match status" value="1"/>
</dbReference>
<proteinExistence type="predicted"/>
<evidence type="ECO:0000313" key="5">
    <source>
        <dbReference type="EMBL" id="TDP59364.1"/>
    </source>
</evidence>
<dbReference type="InterPro" id="IPR032675">
    <property type="entry name" value="LRR_dom_sf"/>
</dbReference>
<dbReference type="Pfam" id="PF18962">
    <property type="entry name" value="Por_Secre_tail"/>
    <property type="match status" value="1"/>
</dbReference>
<dbReference type="Proteomes" id="UP000295260">
    <property type="component" value="Unassembled WGS sequence"/>
</dbReference>
<dbReference type="GO" id="GO:0035591">
    <property type="term" value="F:signaling adaptor activity"/>
    <property type="evidence" value="ECO:0007669"/>
    <property type="project" value="TreeGrafter"/>
</dbReference>
<name>A0A4R6Q9R0_9FLAO</name>
<keyword evidence="2" id="KW-0732">Signal</keyword>
<evidence type="ECO:0000256" key="2">
    <source>
        <dbReference type="ARBA" id="ARBA00022729"/>
    </source>
</evidence>
<feature type="domain" description="Secretion system C-terminal sorting" evidence="4">
    <location>
        <begin position="375"/>
        <end position="442"/>
    </location>
</feature>
<evidence type="ECO:0000259" key="4">
    <source>
        <dbReference type="Pfam" id="PF18962"/>
    </source>
</evidence>
<evidence type="ECO:0000256" key="3">
    <source>
        <dbReference type="ARBA" id="ARBA00022737"/>
    </source>
</evidence>
<accession>A0A4R6Q9R0</accession>
<gene>
    <name evidence="5" type="ORF">BC748_1611</name>
</gene>
<dbReference type="Gene3D" id="3.80.10.10">
    <property type="entry name" value="Ribonuclease Inhibitor"/>
    <property type="match status" value="1"/>
</dbReference>
<dbReference type="AlphaFoldDB" id="A0A4R6Q9R0"/>